<comment type="similarity">
    <text evidence="2">Belongs to the ABC transporter superfamily. ABCC family. Conjugate transporter (TC 3.A.1.208) subfamily.</text>
</comment>
<proteinExistence type="inferred from homology"/>
<dbReference type="PROSITE" id="PS00211">
    <property type="entry name" value="ABC_TRANSPORTER_1"/>
    <property type="match status" value="1"/>
</dbReference>
<keyword evidence="5" id="KW-0547">Nucleotide-binding</keyword>
<dbReference type="SUPFAM" id="SSF90123">
    <property type="entry name" value="ABC transporter transmembrane region"/>
    <property type="match status" value="2"/>
</dbReference>
<keyword evidence="13" id="KW-1185">Reference proteome</keyword>
<accession>A0AAD5U4K2</accession>
<name>A0AAD5U4K2_9FUNG</name>
<dbReference type="PROSITE" id="PS50893">
    <property type="entry name" value="ABC_TRANSPORTER_2"/>
    <property type="match status" value="2"/>
</dbReference>
<dbReference type="FunFam" id="1.20.1560.10:FF:000010">
    <property type="entry name" value="Multidrug resistance-associated ABC transporter"/>
    <property type="match status" value="1"/>
</dbReference>
<dbReference type="InterPro" id="IPR027417">
    <property type="entry name" value="P-loop_NTPase"/>
</dbReference>
<evidence type="ECO:0000259" key="10">
    <source>
        <dbReference type="PROSITE" id="PS50893"/>
    </source>
</evidence>
<dbReference type="InterPro" id="IPR017871">
    <property type="entry name" value="ABC_transporter-like_CS"/>
</dbReference>
<dbReference type="PROSITE" id="PS50929">
    <property type="entry name" value="ABC_TM1F"/>
    <property type="match status" value="2"/>
</dbReference>
<dbReference type="CDD" id="cd18580">
    <property type="entry name" value="ABC_6TM_ABCC_D2"/>
    <property type="match status" value="1"/>
</dbReference>
<feature type="transmembrane region" description="Helical" evidence="9">
    <location>
        <begin position="72"/>
        <end position="97"/>
    </location>
</feature>
<feature type="transmembrane region" description="Helical" evidence="9">
    <location>
        <begin position="730"/>
        <end position="752"/>
    </location>
</feature>
<gene>
    <name evidence="12" type="primary">ABCC4_5</name>
    <name evidence="12" type="ORF">HK099_008668</name>
</gene>
<feature type="domain" description="ABC transporter" evidence="10">
    <location>
        <begin position="825"/>
        <end position="1062"/>
    </location>
</feature>
<evidence type="ECO:0000259" key="11">
    <source>
        <dbReference type="PROSITE" id="PS50929"/>
    </source>
</evidence>
<dbReference type="PANTHER" id="PTHR24223">
    <property type="entry name" value="ATP-BINDING CASSETTE SUB-FAMILY C"/>
    <property type="match status" value="1"/>
</dbReference>
<feature type="domain" description="ABC transmembrane type-1" evidence="11">
    <location>
        <begin position="508"/>
        <end position="789"/>
    </location>
</feature>
<feature type="transmembrane region" description="Helical" evidence="9">
    <location>
        <begin position="507"/>
        <end position="529"/>
    </location>
</feature>
<dbReference type="PANTHER" id="PTHR24223:SF456">
    <property type="entry name" value="MULTIDRUG RESISTANCE-ASSOCIATED PROTEIN LETHAL(2)03659"/>
    <property type="match status" value="1"/>
</dbReference>
<evidence type="ECO:0000256" key="5">
    <source>
        <dbReference type="ARBA" id="ARBA00022741"/>
    </source>
</evidence>
<dbReference type="Gene3D" id="1.20.1560.10">
    <property type="entry name" value="ABC transporter type 1, transmembrane domain"/>
    <property type="match status" value="2"/>
</dbReference>
<organism evidence="12 13">
    <name type="scientific">Clydaea vesicula</name>
    <dbReference type="NCBI Taxonomy" id="447962"/>
    <lineage>
        <taxon>Eukaryota</taxon>
        <taxon>Fungi</taxon>
        <taxon>Fungi incertae sedis</taxon>
        <taxon>Chytridiomycota</taxon>
        <taxon>Chytridiomycota incertae sedis</taxon>
        <taxon>Chytridiomycetes</taxon>
        <taxon>Lobulomycetales</taxon>
        <taxon>Lobulomycetaceae</taxon>
        <taxon>Clydaea</taxon>
    </lineage>
</organism>
<dbReference type="InterPro" id="IPR003593">
    <property type="entry name" value="AAA+_ATPase"/>
</dbReference>
<evidence type="ECO:0000256" key="2">
    <source>
        <dbReference type="ARBA" id="ARBA00009726"/>
    </source>
</evidence>
<dbReference type="InterPro" id="IPR050173">
    <property type="entry name" value="ABC_transporter_C-like"/>
</dbReference>
<dbReference type="FunFam" id="3.40.50.300:FF:000163">
    <property type="entry name" value="Multidrug resistance-associated protein member 4"/>
    <property type="match status" value="1"/>
</dbReference>
<reference evidence="12" key="1">
    <citation type="submission" date="2020-05" db="EMBL/GenBank/DDBJ databases">
        <title>Phylogenomic resolution of chytrid fungi.</title>
        <authorList>
            <person name="Stajich J.E."/>
            <person name="Amses K."/>
            <person name="Simmons R."/>
            <person name="Seto K."/>
            <person name="Myers J."/>
            <person name="Bonds A."/>
            <person name="Quandt C.A."/>
            <person name="Barry K."/>
            <person name="Liu P."/>
            <person name="Grigoriev I."/>
            <person name="Longcore J.E."/>
            <person name="James T.Y."/>
        </authorList>
    </citation>
    <scope>NUCLEOTIDE SEQUENCE</scope>
    <source>
        <strain evidence="12">JEL0476</strain>
    </source>
</reference>
<evidence type="ECO:0000313" key="12">
    <source>
        <dbReference type="EMBL" id="KAJ3224277.1"/>
    </source>
</evidence>
<evidence type="ECO:0000313" key="13">
    <source>
        <dbReference type="Proteomes" id="UP001211065"/>
    </source>
</evidence>
<dbReference type="GO" id="GO:0016020">
    <property type="term" value="C:membrane"/>
    <property type="evidence" value="ECO:0007669"/>
    <property type="project" value="UniProtKB-SubCell"/>
</dbReference>
<dbReference type="SMART" id="SM00382">
    <property type="entry name" value="AAA"/>
    <property type="match status" value="2"/>
</dbReference>
<comment type="subcellular location">
    <subcellularLocation>
        <location evidence="1">Membrane</location>
        <topology evidence="1">Multi-pass membrane protein</topology>
    </subcellularLocation>
</comment>
<feature type="domain" description="ABC transporter" evidence="10">
    <location>
        <begin position="172"/>
        <end position="404"/>
    </location>
</feature>
<dbReference type="InterPro" id="IPR011527">
    <property type="entry name" value="ABC1_TM_dom"/>
</dbReference>
<evidence type="ECO:0000256" key="3">
    <source>
        <dbReference type="ARBA" id="ARBA00022448"/>
    </source>
</evidence>
<dbReference type="GO" id="GO:0016887">
    <property type="term" value="F:ATP hydrolysis activity"/>
    <property type="evidence" value="ECO:0007669"/>
    <property type="project" value="InterPro"/>
</dbReference>
<dbReference type="Gene3D" id="3.40.50.300">
    <property type="entry name" value="P-loop containing nucleotide triphosphate hydrolases"/>
    <property type="match status" value="2"/>
</dbReference>
<dbReference type="CDD" id="cd03244">
    <property type="entry name" value="ABCC_MRP_domain2"/>
    <property type="match status" value="1"/>
</dbReference>
<sequence>MFFLIFLNRKNFGKLRSHTVEHRDSRVGKISDMIAGILVVKLYAWEDPFKTQVELDRKKELLYIKKSALLKALNMTVAFTSTTIVSIFPLISFYLLGGVFTPSVIFSSISIVANLQTFLNFYFAFAMMDGSEALISIERIKQFLLLNEIYDNKPISSTVDHELINNEVICQISNNASFKWANNTDETILSDINLEIKQGELLGVCGPVGSGKSSLACAILGEMDCVNGNYFFKKNSCSTENLPLKVAYCSQIPWILSDKNWFNTVLQICELTEDINTFPNGVDTLIGERGVMLSGGQKARVSLARAVYCDADFYVLDDPLSAVDAKVGKKLFENCIRSLLIGPNKGNYGEYRKFPATVVLVTHQLQFLPDCEKVLVMVDGKIESFGTYSEAIENNSKNNEFICSMKEFIKSDQQSSDELKDNLIEEVIDQNTTNNKETESEKTSLVDIEVEKDLSKEIFEIDKNHFDTVFSSTFETNEITDEKIQEGAVTVSTYTNYFKSGVTIYHLFFILFLFCFGQAASMITDWWISVWTNQSAAQQAENGAFNASLYVSLAVFSVFSSIFRSMFFFLVCLKCSKYLFLDMMNKILRSSLNFFEINPHGRILNRFSKDLSTVDEMLPMTVYDYLQSCGFVLGAIILVCLYIPYILVLTPLALFVFLKLRRKYVTSSRQIKRLDSASRSPMYSTVPATLEGIITIRAFGKIDWFKGYFDNLQNENTKCMMAFFSSSRWLGIRLDWVVAGFVLAITMLSIIMRHFNSISAASIGLVLSYTFSMLGTLQWAVRQSAEVENQMIAVERILEYTNLPSEAKEITDLRPPPDWPHEGCVSVNNLSLEYPGSSKVVLKDITVEFEAGQKIAVVGRTGAGKSSLLQAMFRLVEPTAGNFVIDEINLSSIGLKDLRSRISIIPQEPFCFKGTLRFNIDPFGAYSDKEIWNVLELVELKLIVQNMDLKLESKVSEGGNNWSVGERQLICLARAILRNTKLVVMDEATSNVDNHTDSLIQNAIRSQNGLFANSTVITIAHRLNTVIDFDKILVLENGEIVEFGNPYKLLMMEGEGWFKGMVKELGKEAEQNLIEIARKNFEKKK</sequence>
<evidence type="ECO:0000256" key="6">
    <source>
        <dbReference type="ARBA" id="ARBA00022840"/>
    </source>
</evidence>
<keyword evidence="7 9" id="KW-1133">Transmembrane helix</keyword>
<keyword evidence="6" id="KW-0067">ATP-binding</keyword>
<keyword evidence="4 9" id="KW-0812">Transmembrane</keyword>
<dbReference type="InterPro" id="IPR036640">
    <property type="entry name" value="ABC1_TM_sf"/>
</dbReference>
<dbReference type="Pfam" id="PF00664">
    <property type="entry name" value="ABC_membrane"/>
    <property type="match status" value="2"/>
</dbReference>
<evidence type="ECO:0000256" key="7">
    <source>
        <dbReference type="ARBA" id="ARBA00022989"/>
    </source>
</evidence>
<dbReference type="SUPFAM" id="SSF52540">
    <property type="entry name" value="P-loop containing nucleoside triphosphate hydrolases"/>
    <property type="match status" value="2"/>
</dbReference>
<feature type="transmembrane region" description="Helical" evidence="9">
    <location>
        <begin position="625"/>
        <end position="658"/>
    </location>
</feature>
<dbReference type="InterPro" id="IPR044726">
    <property type="entry name" value="ABCC_6TM_D2"/>
</dbReference>
<keyword evidence="3" id="KW-0813">Transport</keyword>
<keyword evidence="8 9" id="KW-0472">Membrane</keyword>
<protein>
    <submittedName>
        <fullName evidence="12">Multidrug resistance-associated protein 4</fullName>
    </submittedName>
</protein>
<evidence type="ECO:0000256" key="9">
    <source>
        <dbReference type="SAM" id="Phobius"/>
    </source>
</evidence>
<feature type="transmembrane region" description="Helical" evidence="9">
    <location>
        <begin position="549"/>
        <end position="575"/>
    </location>
</feature>
<dbReference type="InterPro" id="IPR003439">
    <property type="entry name" value="ABC_transporter-like_ATP-bd"/>
</dbReference>
<dbReference type="EMBL" id="JADGJW010000098">
    <property type="protein sequence ID" value="KAJ3224277.1"/>
    <property type="molecule type" value="Genomic_DNA"/>
</dbReference>
<dbReference type="Pfam" id="PF00005">
    <property type="entry name" value="ABC_tran"/>
    <property type="match status" value="2"/>
</dbReference>
<dbReference type="Proteomes" id="UP001211065">
    <property type="component" value="Unassembled WGS sequence"/>
</dbReference>
<feature type="domain" description="ABC transmembrane type-1" evidence="11">
    <location>
        <begin position="1"/>
        <end position="121"/>
    </location>
</feature>
<feature type="transmembrane region" description="Helical" evidence="9">
    <location>
        <begin position="103"/>
        <end position="125"/>
    </location>
</feature>
<dbReference type="GO" id="GO:0140359">
    <property type="term" value="F:ABC-type transporter activity"/>
    <property type="evidence" value="ECO:0007669"/>
    <property type="project" value="InterPro"/>
</dbReference>
<comment type="caution">
    <text evidence="12">The sequence shown here is derived from an EMBL/GenBank/DDBJ whole genome shotgun (WGS) entry which is preliminary data.</text>
</comment>
<evidence type="ECO:0000256" key="8">
    <source>
        <dbReference type="ARBA" id="ARBA00023136"/>
    </source>
</evidence>
<evidence type="ECO:0000256" key="4">
    <source>
        <dbReference type="ARBA" id="ARBA00022692"/>
    </source>
</evidence>
<dbReference type="CDD" id="cd03250">
    <property type="entry name" value="ABCC_MRP_domain1"/>
    <property type="match status" value="1"/>
</dbReference>
<dbReference type="GO" id="GO:0005524">
    <property type="term" value="F:ATP binding"/>
    <property type="evidence" value="ECO:0007669"/>
    <property type="project" value="UniProtKB-KW"/>
</dbReference>
<dbReference type="AlphaFoldDB" id="A0AAD5U4K2"/>
<evidence type="ECO:0000256" key="1">
    <source>
        <dbReference type="ARBA" id="ARBA00004141"/>
    </source>
</evidence>